<dbReference type="SUPFAM" id="SSF55874">
    <property type="entry name" value="ATPase domain of HSP90 chaperone/DNA topoisomerase II/histidine kinase"/>
    <property type="match status" value="1"/>
</dbReference>
<comment type="subcellular location">
    <subcellularLocation>
        <location evidence="2">Cell membrane</location>
        <topology evidence="2">Multi-pass membrane protein</topology>
    </subcellularLocation>
</comment>
<dbReference type="SMART" id="SM00304">
    <property type="entry name" value="HAMP"/>
    <property type="match status" value="1"/>
</dbReference>
<evidence type="ECO:0000256" key="12">
    <source>
        <dbReference type="ARBA" id="ARBA00023012"/>
    </source>
</evidence>
<dbReference type="RefSeq" id="WP_036938134.1">
    <property type="nucleotide sequence ID" value="NZ_JQKC01000006.1"/>
</dbReference>
<proteinExistence type="predicted"/>
<evidence type="ECO:0000313" key="18">
    <source>
        <dbReference type="Proteomes" id="UP000036923"/>
    </source>
</evidence>
<keyword evidence="7 14" id="KW-0812">Transmembrane</keyword>
<dbReference type="PANTHER" id="PTHR45528">
    <property type="entry name" value="SENSOR HISTIDINE KINASE CPXA"/>
    <property type="match status" value="1"/>
</dbReference>
<feature type="domain" description="Histidine kinase" evidence="15">
    <location>
        <begin position="360"/>
        <end position="574"/>
    </location>
</feature>
<dbReference type="GO" id="GO:0005524">
    <property type="term" value="F:ATP binding"/>
    <property type="evidence" value="ECO:0007669"/>
    <property type="project" value="UniProtKB-KW"/>
</dbReference>
<evidence type="ECO:0000256" key="2">
    <source>
        <dbReference type="ARBA" id="ARBA00004651"/>
    </source>
</evidence>
<feature type="transmembrane region" description="Helical" evidence="14">
    <location>
        <begin position="172"/>
        <end position="194"/>
    </location>
</feature>
<dbReference type="CDD" id="cd00082">
    <property type="entry name" value="HisKA"/>
    <property type="match status" value="1"/>
</dbReference>
<dbReference type="SMART" id="SM00388">
    <property type="entry name" value="HisKA"/>
    <property type="match status" value="1"/>
</dbReference>
<evidence type="ECO:0000259" key="15">
    <source>
        <dbReference type="PROSITE" id="PS50109"/>
    </source>
</evidence>
<evidence type="ECO:0000256" key="3">
    <source>
        <dbReference type="ARBA" id="ARBA00012438"/>
    </source>
</evidence>
<evidence type="ECO:0000256" key="6">
    <source>
        <dbReference type="ARBA" id="ARBA00022679"/>
    </source>
</evidence>
<feature type="transmembrane region" description="Helical" evidence="14">
    <location>
        <begin position="9"/>
        <end position="29"/>
    </location>
</feature>
<comment type="caution">
    <text evidence="17">The sequence shown here is derived from an EMBL/GenBank/DDBJ whole genome shotgun (WGS) entry which is preliminary data.</text>
</comment>
<evidence type="ECO:0000256" key="10">
    <source>
        <dbReference type="ARBA" id="ARBA00022840"/>
    </source>
</evidence>
<evidence type="ECO:0000256" key="7">
    <source>
        <dbReference type="ARBA" id="ARBA00022692"/>
    </source>
</evidence>
<dbReference type="InterPro" id="IPR004358">
    <property type="entry name" value="Sig_transdc_His_kin-like_C"/>
</dbReference>
<dbReference type="GO" id="GO:0005886">
    <property type="term" value="C:plasma membrane"/>
    <property type="evidence" value="ECO:0007669"/>
    <property type="project" value="UniProtKB-SubCell"/>
</dbReference>
<dbReference type="FunFam" id="1.10.287.130:FF:000001">
    <property type="entry name" value="Two-component sensor histidine kinase"/>
    <property type="match status" value="1"/>
</dbReference>
<dbReference type="PANTHER" id="PTHR45528:SF1">
    <property type="entry name" value="SENSOR HISTIDINE KINASE CPXA"/>
    <property type="match status" value="1"/>
</dbReference>
<keyword evidence="9 17" id="KW-0418">Kinase</keyword>
<dbReference type="Gene3D" id="1.10.287.130">
    <property type="match status" value="1"/>
</dbReference>
<dbReference type="SMART" id="SM00387">
    <property type="entry name" value="HATPase_c"/>
    <property type="match status" value="1"/>
</dbReference>
<dbReference type="Proteomes" id="UP000036923">
    <property type="component" value="Unassembled WGS sequence"/>
</dbReference>
<dbReference type="AlphaFoldDB" id="A0A0L6JLN3"/>
<evidence type="ECO:0000256" key="11">
    <source>
        <dbReference type="ARBA" id="ARBA00022989"/>
    </source>
</evidence>
<feature type="transmembrane region" description="Helical" evidence="14">
    <location>
        <begin position="140"/>
        <end position="160"/>
    </location>
</feature>
<evidence type="ECO:0000256" key="4">
    <source>
        <dbReference type="ARBA" id="ARBA00022475"/>
    </source>
</evidence>
<keyword evidence="6" id="KW-0808">Transferase</keyword>
<dbReference type="Pfam" id="PF02518">
    <property type="entry name" value="HATPase_c"/>
    <property type="match status" value="1"/>
</dbReference>
<dbReference type="CDD" id="cd06225">
    <property type="entry name" value="HAMP"/>
    <property type="match status" value="1"/>
</dbReference>
<protein>
    <recommendedName>
        <fullName evidence="3">histidine kinase</fullName>
        <ecNumber evidence="3">2.7.13.3</ecNumber>
    </recommendedName>
</protein>
<keyword evidence="8" id="KW-0547">Nucleotide-binding</keyword>
<keyword evidence="12" id="KW-0902">Two-component regulatory system</keyword>
<dbReference type="OrthoDB" id="9792991at2"/>
<organism evidence="17 18">
    <name type="scientific">Pseudobacteroides cellulosolvens ATCC 35603 = DSM 2933</name>
    <dbReference type="NCBI Taxonomy" id="398512"/>
    <lineage>
        <taxon>Bacteria</taxon>
        <taxon>Bacillati</taxon>
        <taxon>Bacillota</taxon>
        <taxon>Clostridia</taxon>
        <taxon>Eubacteriales</taxon>
        <taxon>Oscillospiraceae</taxon>
        <taxon>Pseudobacteroides</taxon>
    </lineage>
</organism>
<accession>A0A0L6JLN3</accession>
<dbReference type="InterPro" id="IPR036890">
    <property type="entry name" value="HATPase_C_sf"/>
</dbReference>
<evidence type="ECO:0000256" key="5">
    <source>
        <dbReference type="ARBA" id="ARBA00022553"/>
    </source>
</evidence>
<dbReference type="Pfam" id="PF00672">
    <property type="entry name" value="HAMP"/>
    <property type="match status" value="1"/>
</dbReference>
<dbReference type="InterPro" id="IPR003661">
    <property type="entry name" value="HisK_dim/P_dom"/>
</dbReference>
<evidence type="ECO:0000256" key="13">
    <source>
        <dbReference type="ARBA" id="ARBA00023136"/>
    </source>
</evidence>
<evidence type="ECO:0000259" key="16">
    <source>
        <dbReference type="PROSITE" id="PS50885"/>
    </source>
</evidence>
<dbReference type="EC" id="2.7.13.3" evidence="3"/>
<keyword evidence="4" id="KW-1003">Cell membrane</keyword>
<dbReference type="Gene3D" id="6.10.340.10">
    <property type="match status" value="1"/>
</dbReference>
<dbReference type="InterPro" id="IPR003594">
    <property type="entry name" value="HATPase_dom"/>
</dbReference>
<sequence>MKIGLRYKILFTNVIVLFLTFLIVALVLIEGVDRVNREMLINNLVNQSEISVRTIKQSLLMDSDADNVEGKFNLRAGDFASRLSKESGIRVVIFSSQKKLLADSENSKNEAFSLAELEEAFKEAGNRAYSQREMDGEQKLFFAFPIMHSGKIIGGVLFVNSLSDIEKNKRNISILVLIAFLAGTIIILIVSIILSGTITKPLKVLNRSAMNISKGDYSKKIHIKTGDELGSLANTFNLMMDEVANKINSIDFEKAKLGAVLESMGEGVVAYNGDNEIIANNAISRNLFMEEQEDWTCGIVKQVRKSRQRLVVEINFNKRNLLVCATLLNHDELKDGVVLIINDITELRNLQEKQKNFITNVSHELKTPLTTILGYVDLLKEQGKDKKIFDTSIAYLESSAERLKRLVDDLIDLSSLKKFEFEIEKRSIDITGLIKDTVGQMALKAKKFNIEIETYLPHLEPIMVDPIRVKQAIVNILDNAIKHSKEGKISVKLYDNEGNVQLDIEDKGCGIPRDLIEKIFEPFYRVDKARSREIGGNGLGLSITREIVEKHNGEIIIDSIEGEGTTVSIILPYE</sequence>
<dbReference type="PROSITE" id="PS50885">
    <property type="entry name" value="HAMP"/>
    <property type="match status" value="1"/>
</dbReference>
<dbReference type="GO" id="GO:0000155">
    <property type="term" value="F:phosphorelay sensor kinase activity"/>
    <property type="evidence" value="ECO:0007669"/>
    <property type="project" value="InterPro"/>
</dbReference>
<dbReference type="eggNOG" id="COG5002">
    <property type="taxonomic scope" value="Bacteria"/>
</dbReference>
<dbReference type="PRINTS" id="PR00344">
    <property type="entry name" value="BCTRLSENSOR"/>
</dbReference>
<keyword evidence="13 14" id="KW-0472">Membrane</keyword>
<dbReference type="Gene3D" id="3.30.565.10">
    <property type="entry name" value="Histidine kinase-like ATPase, C-terminal domain"/>
    <property type="match status" value="1"/>
</dbReference>
<dbReference type="SUPFAM" id="SSF158472">
    <property type="entry name" value="HAMP domain-like"/>
    <property type="match status" value="1"/>
</dbReference>
<dbReference type="InterPro" id="IPR036097">
    <property type="entry name" value="HisK_dim/P_sf"/>
</dbReference>
<evidence type="ECO:0000313" key="17">
    <source>
        <dbReference type="EMBL" id="KNY26655.1"/>
    </source>
</evidence>
<evidence type="ECO:0000256" key="9">
    <source>
        <dbReference type="ARBA" id="ARBA00022777"/>
    </source>
</evidence>
<dbReference type="FunFam" id="3.30.565.10:FF:000006">
    <property type="entry name" value="Sensor histidine kinase WalK"/>
    <property type="match status" value="1"/>
</dbReference>
<gene>
    <name evidence="17" type="ORF">Bccel_1920</name>
</gene>
<keyword evidence="10" id="KW-0067">ATP-binding</keyword>
<dbReference type="InterPro" id="IPR050398">
    <property type="entry name" value="HssS/ArlS-like"/>
</dbReference>
<dbReference type="InterPro" id="IPR005467">
    <property type="entry name" value="His_kinase_dom"/>
</dbReference>
<dbReference type="InterPro" id="IPR003660">
    <property type="entry name" value="HAMP_dom"/>
</dbReference>
<evidence type="ECO:0000256" key="1">
    <source>
        <dbReference type="ARBA" id="ARBA00000085"/>
    </source>
</evidence>
<dbReference type="STRING" id="398512.Bccel_1920"/>
<keyword evidence="18" id="KW-1185">Reference proteome</keyword>
<dbReference type="SUPFAM" id="SSF47384">
    <property type="entry name" value="Homodimeric domain of signal transducing histidine kinase"/>
    <property type="match status" value="1"/>
</dbReference>
<keyword evidence="5" id="KW-0597">Phosphoprotein</keyword>
<comment type="catalytic activity">
    <reaction evidence="1">
        <text>ATP + protein L-histidine = ADP + protein N-phospho-L-histidine.</text>
        <dbReference type="EC" id="2.7.13.3"/>
    </reaction>
</comment>
<feature type="domain" description="HAMP" evidence="16">
    <location>
        <begin position="196"/>
        <end position="248"/>
    </location>
</feature>
<dbReference type="Pfam" id="PF00512">
    <property type="entry name" value="HisKA"/>
    <property type="match status" value="1"/>
</dbReference>
<keyword evidence="11 14" id="KW-1133">Transmembrane helix</keyword>
<evidence type="ECO:0000256" key="8">
    <source>
        <dbReference type="ARBA" id="ARBA00022741"/>
    </source>
</evidence>
<name>A0A0L6JLN3_9FIRM</name>
<dbReference type="PROSITE" id="PS50109">
    <property type="entry name" value="HIS_KIN"/>
    <property type="match status" value="1"/>
</dbReference>
<evidence type="ECO:0000256" key="14">
    <source>
        <dbReference type="SAM" id="Phobius"/>
    </source>
</evidence>
<dbReference type="EMBL" id="LGTC01000001">
    <property type="protein sequence ID" value="KNY26655.1"/>
    <property type="molecule type" value="Genomic_DNA"/>
</dbReference>
<dbReference type="CDD" id="cd00075">
    <property type="entry name" value="HATPase"/>
    <property type="match status" value="1"/>
</dbReference>
<reference evidence="18" key="1">
    <citation type="submission" date="2015-07" db="EMBL/GenBank/DDBJ databases">
        <title>Near-Complete Genome Sequence of the Cellulolytic Bacterium Bacteroides (Pseudobacteroides) cellulosolvens ATCC 35603.</title>
        <authorList>
            <person name="Dassa B."/>
            <person name="Utturkar S.M."/>
            <person name="Klingeman D.M."/>
            <person name="Hurt R.A."/>
            <person name="Keller M."/>
            <person name="Xu J."/>
            <person name="Reddy Y.H.K."/>
            <person name="Borovok I."/>
            <person name="Grinberg I.R."/>
            <person name="Lamed R."/>
            <person name="Zhivin O."/>
            <person name="Bayer E.A."/>
            <person name="Brown S.D."/>
        </authorList>
    </citation>
    <scope>NUCLEOTIDE SEQUENCE [LARGE SCALE GENOMIC DNA]</scope>
    <source>
        <strain evidence="18">DSM 2933</strain>
    </source>
</reference>